<evidence type="ECO:0000313" key="1">
    <source>
        <dbReference type="EMBL" id="GEB34061.1"/>
    </source>
</evidence>
<dbReference type="Proteomes" id="UP000316882">
    <property type="component" value="Unassembled WGS sequence"/>
</dbReference>
<protein>
    <submittedName>
        <fullName evidence="1">Uncharacterized protein</fullName>
    </submittedName>
</protein>
<reference evidence="1 2" key="1">
    <citation type="submission" date="2019-06" db="EMBL/GenBank/DDBJ databases">
        <title>Whole genome shotgun sequence of Brevibacillus parabrevis NBRC 12334.</title>
        <authorList>
            <person name="Hosoyama A."/>
            <person name="Uohara A."/>
            <person name="Ohji S."/>
            <person name="Ichikawa N."/>
        </authorList>
    </citation>
    <scope>NUCLEOTIDE SEQUENCE [LARGE SCALE GENOMIC DNA]</scope>
    <source>
        <strain evidence="1 2">NBRC 12334</strain>
    </source>
</reference>
<sequence>MEVSFYVEARGANRSAEPRVKSVLTGNDICVVGECKQKRENEKSIFIILSLTGHGSRATMAIVPSRKVI</sequence>
<proteinExistence type="predicted"/>
<dbReference type="EMBL" id="BJMH01000018">
    <property type="protein sequence ID" value="GEB34061.1"/>
    <property type="molecule type" value="Genomic_DNA"/>
</dbReference>
<keyword evidence="2" id="KW-1185">Reference proteome</keyword>
<evidence type="ECO:0000313" key="2">
    <source>
        <dbReference type="Proteomes" id="UP000316882"/>
    </source>
</evidence>
<name>A0A4Y3PUF6_BREPA</name>
<organism evidence="1 2">
    <name type="scientific">Brevibacillus parabrevis</name>
    <dbReference type="NCBI Taxonomy" id="54914"/>
    <lineage>
        <taxon>Bacteria</taxon>
        <taxon>Bacillati</taxon>
        <taxon>Bacillota</taxon>
        <taxon>Bacilli</taxon>
        <taxon>Bacillales</taxon>
        <taxon>Paenibacillaceae</taxon>
        <taxon>Brevibacillus</taxon>
    </lineage>
</organism>
<comment type="caution">
    <text evidence="1">The sequence shown here is derived from an EMBL/GenBank/DDBJ whole genome shotgun (WGS) entry which is preliminary data.</text>
</comment>
<dbReference type="AlphaFoldDB" id="A0A4Y3PUF6"/>
<gene>
    <name evidence="1" type="ORF">BPA01_36410</name>
</gene>
<accession>A0A4Y3PUF6</accession>